<feature type="region of interest" description="Disordered" evidence="1">
    <location>
        <begin position="1138"/>
        <end position="1181"/>
    </location>
</feature>
<feature type="compositionally biased region" description="Basic and acidic residues" evidence="1">
    <location>
        <begin position="1138"/>
        <end position="1160"/>
    </location>
</feature>
<organism evidence="3 4">
    <name type="scientific">Magallana gigas</name>
    <name type="common">Pacific oyster</name>
    <name type="synonym">Crassostrea gigas</name>
    <dbReference type="NCBI Taxonomy" id="29159"/>
    <lineage>
        <taxon>Eukaryota</taxon>
        <taxon>Metazoa</taxon>
        <taxon>Spiralia</taxon>
        <taxon>Lophotrochozoa</taxon>
        <taxon>Mollusca</taxon>
        <taxon>Bivalvia</taxon>
        <taxon>Autobranchia</taxon>
        <taxon>Pteriomorphia</taxon>
        <taxon>Ostreida</taxon>
        <taxon>Ostreoidea</taxon>
        <taxon>Ostreidae</taxon>
        <taxon>Magallana</taxon>
    </lineage>
</organism>
<dbReference type="PANTHER" id="PTHR12419">
    <property type="entry name" value="OTU DOMAIN CONTAINING PROTEIN"/>
    <property type="match status" value="1"/>
</dbReference>
<dbReference type="Gene3D" id="3.90.70.80">
    <property type="match status" value="2"/>
</dbReference>
<protein>
    <recommendedName>
        <fullName evidence="2">OTU domain-containing protein</fullName>
    </recommendedName>
</protein>
<dbReference type="InterPro" id="IPR038765">
    <property type="entry name" value="Papain-like_cys_pep_sf"/>
</dbReference>
<proteinExistence type="predicted"/>
<dbReference type="PANTHER" id="PTHR12419:SF11">
    <property type="entry name" value="OTU DOMAIN-CONTAINING PROTEIN DDB_G0284757"/>
    <property type="match status" value="1"/>
</dbReference>
<sequence length="1926" mass="222875">MSLVNITQFIEKERQSGNPNEFWKSENNSEHRVNTQSVFDNCLTATSHFVSDDQRLKSISESTKSNEGTRNDGNLTGNLEKDLESSANCFPSCDDLDETDYFDSEDEYWDSLRSKNIEEELCAYCLCHHIPRSVEESEYCPLEEVYDMYPAFTRVVQKFTKENNFEIHDVYGDDTCLFRAIADQFEINGCPGHTELSLRQTAIDQMRGDPKRYGSHLLSSHVEDTLEEYLQKMQKATKWDNHPILQALADVFVLEIYVFYFVDSQSKHSVITSKTNATGEKFHMYLGCNEEAHFFSLRPLQWMTELPYRAQIYRMLVVCTEKKFEERRQLLHNKMAVVSQGHFPKDHLANCFKYVLQLIQNETSHLRLTNDTNVERSYIFESYSGKDLEPEESGEIRRKLVDNGFQVDSVSGIPLLHLNFIIKHIFPYTMFYGVRMKPPLLRIGEIYFHHVCHFSNPQSITLRDISRTQKMIKLQMKRQPKISYMIVVLTRNKKAIYDNDFVADDAQVDHVFIDSSNTLPGYCRLRLASSLNFADENVVRIGSNIYQKAFQITETLRSQVDVGRRRKVQYIGVPCKSFPFVRRWKENKRSDFPSGTVIDSIVKNGCTLIPNPHPKSTRPDLEWEFNFSIAETLIFNSLTDGQMHGFLVLNVLLENMTNHLHVPFQTQHLVAVFFLACEELSCRAWDVNFSGCFLYVLGSLLSFLKANFLPDYFIPERNLIDSHRKDDIGTLCCIVEYIRLFPACAVQIVAEKYGYTYGTNLIKRILLNREYFPDITKFPVIFDESFGPLTIATAKTMAKMGFYGASIQILENRFEQSLLTPQSLLRQSSFNFSDFFMSALMEIKQQSSRVNLARIFDLKMGSNISDLVIETGRGSLQAYLPWAVDARIGWIKVPLDKTGNLIEIASFLYGYSKSEYWKRNAILAEIAATTSIRCIQETLKENNLNVESIRDLGLSAEVKDENRTLQRKLIPLFVHLYCVSLLDYEIYPLLDYLDDIEDICNLFPEMAGVVSLMFSDAFKPEKSLKYAKMMNAYFQDRKDLDTYRLYFISYCVCLCCVIYNSKVHTHRAWDCPFPYECTKMSLVNIAQMIEKEKQTGTPQTYWGSKDNRQQEVEKSLVFNNCLTKAVIEFSQGKLKHLKTDPEDKNDSVVRKHDVSSKDLQEDMDINSNTDESDDETDDTDYFDSEDEYWGNLGNKNIDDNPTICPYCISYHLPRSVNETKVCYYEEVYDLSPWCTPAILKFAKDNDFEIKDVYGDGNCLFRAVADQFMINGCPGHTEVSLRETAIEHLENSPSKYGVHVSSFLSGETWEDYLKRMKKPGEWGDHIILQALADVFLLHISVYSFIKEDIRRTDITTEQILPVTSRFCIALGHVRERHYCSLRPTQWLAELPYKSQIFRILRLSTPDSSSAMNNTEQFGFNMFQKAFTVPEGLASKIKLPYCATIRCIGVLCLTFPFDCRWKQRKPKSDFPSQSLVRSIIKTGCTLIPKSHPKSSSPEIEWQLDFSMAEHHIFKSMTVSQIHGFFVLKVLVDNMVHHLPLKTKHLKSVFLMTCETIPSGVWETNFSGCVLQVLNNLLSCLKRRFLPNYFIPENNLIDCHREDDIITLCNIIEYIRLFPSSTIQVVAEKYGYTYGPNLIKRVLSNVKDFNDKKNFHDVFNNIFGPLTLATAKIMAKMGFYDVSLDILEQRFEQSLLIPDTKQTKHQSVNFSDLFWSAVMEMKQKASRVLLARLYDTKMGSNISEKILKKKKFCLQMYLPWTVDKKISWIAVPSEHAKDLAAIANFLYQYSKREYWRRNVDLAELTITTSLKCIQETLNIDFVFGKNIKHMHVGLKTDIDSHRRTVMKKLIPYYVHLFSIVRLDFLITPLNDHLDDVEKLCNEFPEMSGFVSSIFAFTRQNEKEVEYAKKMADYFNGKVIIHIPDSSIPD</sequence>
<accession>A0A8W8LU88</accession>
<evidence type="ECO:0000313" key="4">
    <source>
        <dbReference type="Proteomes" id="UP000005408"/>
    </source>
</evidence>
<dbReference type="Proteomes" id="UP000005408">
    <property type="component" value="Unassembled WGS sequence"/>
</dbReference>
<dbReference type="InterPro" id="IPR003323">
    <property type="entry name" value="OTU_dom"/>
</dbReference>
<feature type="domain" description="OTU" evidence="2">
    <location>
        <begin position="165"/>
        <end position="300"/>
    </location>
</feature>
<evidence type="ECO:0000256" key="1">
    <source>
        <dbReference type="SAM" id="MobiDB-lite"/>
    </source>
</evidence>
<dbReference type="Pfam" id="PF02338">
    <property type="entry name" value="OTU"/>
    <property type="match status" value="2"/>
</dbReference>
<dbReference type="Pfam" id="PF20266">
    <property type="entry name" value="Mab-21_C"/>
    <property type="match status" value="2"/>
</dbReference>
<evidence type="ECO:0000259" key="2">
    <source>
        <dbReference type="PROSITE" id="PS50802"/>
    </source>
</evidence>
<name>A0A8W8LU88_MAGGI</name>
<dbReference type="GO" id="GO:0016579">
    <property type="term" value="P:protein deubiquitination"/>
    <property type="evidence" value="ECO:0007669"/>
    <property type="project" value="TreeGrafter"/>
</dbReference>
<evidence type="ECO:0000313" key="3">
    <source>
        <dbReference type="EnsemblMetazoa" id="G30097.1:cds"/>
    </source>
</evidence>
<dbReference type="Gene3D" id="1.10.1410.40">
    <property type="match status" value="2"/>
</dbReference>
<dbReference type="PROSITE" id="PS50802">
    <property type="entry name" value="OTU"/>
    <property type="match status" value="2"/>
</dbReference>
<dbReference type="SUPFAM" id="SSF54001">
    <property type="entry name" value="Cysteine proteinases"/>
    <property type="match status" value="2"/>
</dbReference>
<feature type="domain" description="OTU" evidence="2">
    <location>
        <begin position="1247"/>
        <end position="1383"/>
    </location>
</feature>
<dbReference type="CDD" id="cd22758">
    <property type="entry name" value="OTU_232R-like"/>
    <property type="match status" value="2"/>
</dbReference>
<dbReference type="InterPro" id="IPR024810">
    <property type="entry name" value="MAB21L/cGLR"/>
</dbReference>
<keyword evidence="4" id="KW-1185">Reference proteome</keyword>
<reference evidence="3" key="1">
    <citation type="submission" date="2022-08" db="UniProtKB">
        <authorList>
            <consortium name="EnsemblMetazoa"/>
        </authorList>
    </citation>
    <scope>IDENTIFICATION</scope>
    <source>
        <strain evidence="3">05x7-T-G4-1.051#20</strain>
    </source>
</reference>
<feature type="compositionally biased region" description="Acidic residues" evidence="1">
    <location>
        <begin position="1170"/>
        <end position="1181"/>
    </location>
</feature>
<dbReference type="InterPro" id="IPR050704">
    <property type="entry name" value="Peptidase_C85-like"/>
</dbReference>
<dbReference type="GO" id="GO:0004843">
    <property type="term" value="F:cysteine-type deubiquitinase activity"/>
    <property type="evidence" value="ECO:0007669"/>
    <property type="project" value="TreeGrafter"/>
</dbReference>
<dbReference type="InterPro" id="IPR046906">
    <property type="entry name" value="Mab-21_HhH/H2TH-like"/>
</dbReference>
<dbReference type="SMART" id="SM01265">
    <property type="entry name" value="Mab-21"/>
    <property type="match status" value="2"/>
</dbReference>
<dbReference type="EnsemblMetazoa" id="G30097.1">
    <property type="protein sequence ID" value="G30097.1:cds"/>
    <property type="gene ID" value="G30097"/>
</dbReference>